<keyword evidence="3" id="KW-1185">Reference proteome</keyword>
<dbReference type="Proteomes" id="UP000326354">
    <property type="component" value="Chromosome"/>
</dbReference>
<dbReference type="InterPro" id="IPR013222">
    <property type="entry name" value="Glyco_hyd_98_carb-bd"/>
</dbReference>
<evidence type="ECO:0000313" key="3">
    <source>
        <dbReference type="Proteomes" id="UP000326354"/>
    </source>
</evidence>
<dbReference type="AlphaFoldDB" id="A0A5S9IIX5"/>
<evidence type="ECO:0000313" key="2">
    <source>
        <dbReference type="EMBL" id="BBM82698.1"/>
    </source>
</evidence>
<accession>A0A5S9IIX5</accession>
<name>A0A5S9IIX5_UABAM</name>
<dbReference type="InterPro" id="IPR008979">
    <property type="entry name" value="Galactose-bd-like_sf"/>
</dbReference>
<evidence type="ECO:0000259" key="1">
    <source>
        <dbReference type="SMART" id="SM00776"/>
    </source>
</evidence>
<dbReference type="EMBL" id="AP019860">
    <property type="protein sequence ID" value="BBM82698.1"/>
    <property type="molecule type" value="Genomic_DNA"/>
</dbReference>
<dbReference type="SMART" id="SM00776">
    <property type="entry name" value="NPCBM"/>
    <property type="match status" value="1"/>
</dbReference>
<gene>
    <name evidence="2" type="ORF">UABAM_01041</name>
</gene>
<dbReference type="Pfam" id="PF08305">
    <property type="entry name" value="NPCBM"/>
    <property type="match status" value="1"/>
</dbReference>
<dbReference type="KEGG" id="uam:UABAM_01041"/>
<dbReference type="OrthoDB" id="272011at2"/>
<dbReference type="InterPro" id="IPR038637">
    <property type="entry name" value="NPCBM_sf"/>
</dbReference>
<feature type="domain" description="Glycosyl hydrolase family 98 putative carbohydrate-binding module" evidence="1">
    <location>
        <begin position="264"/>
        <end position="422"/>
    </location>
</feature>
<dbReference type="RefSeq" id="WP_151966934.1">
    <property type="nucleotide sequence ID" value="NZ_AP019860.1"/>
</dbReference>
<sequence>MRDLDVLSLQNRQYHTLQSLAIKTMKYTLFFVMSCLCIVQLNANFEISTLGNKTYTGNIIKFDKNRQQISFSTTGNQVVNIFCQDIIKIENTASLTKVNGTEKIVLSDSSVLYGKITDGSSQAIGVQTNLLEFKDIDLMYIKDIYFDGSATQGPANSSENDVLYFKSGDVMRGIIEQFGQDFVEIEHEQLGKRKELFSKLNRVSFAALEPLEKQEFSTNIVGFDNSNLSGNIEDINGGIISLKTVMQDTLRIPLSKVRFMFFKNGRFVYVSDLPEKKLRTRYVPYFPNMKIDNVVKRDQSYGGKPLRIRGQRFFKGLGVISKTEINLRLNGKFKKFRCYAGVDDEIAERYKKQSNFLGGSVVFRILLDGKTAYQSNIVYHFSKPISIDLNVANKNSMTLVVDFGDNAHVNDYANWGDAILVR</sequence>
<organism evidence="2 3">
    <name type="scientific">Uabimicrobium amorphum</name>
    <dbReference type="NCBI Taxonomy" id="2596890"/>
    <lineage>
        <taxon>Bacteria</taxon>
        <taxon>Pseudomonadati</taxon>
        <taxon>Planctomycetota</taxon>
        <taxon>Candidatus Uabimicrobiia</taxon>
        <taxon>Candidatus Uabimicrobiales</taxon>
        <taxon>Candidatus Uabimicrobiaceae</taxon>
        <taxon>Candidatus Uabimicrobium</taxon>
    </lineage>
</organism>
<proteinExistence type="predicted"/>
<protein>
    <submittedName>
        <fullName evidence="2">Alpha-galactosidase</fullName>
    </submittedName>
</protein>
<reference evidence="2 3" key="1">
    <citation type="submission" date="2019-08" db="EMBL/GenBank/DDBJ databases">
        <title>Complete genome sequence of Candidatus Uab amorphum.</title>
        <authorList>
            <person name="Shiratori T."/>
            <person name="Suzuki S."/>
            <person name="Kakizawa Y."/>
            <person name="Ishida K."/>
        </authorList>
    </citation>
    <scope>NUCLEOTIDE SEQUENCE [LARGE SCALE GENOMIC DNA]</scope>
    <source>
        <strain evidence="2 3">SRT547</strain>
    </source>
</reference>
<dbReference type="Gene3D" id="2.60.120.1060">
    <property type="entry name" value="NPCBM/NEW2 domain"/>
    <property type="match status" value="1"/>
</dbReference>
<dbReference type="SUPFAM" id="SSF49785">
    <property type="entry name" value="Galactose-binding domain-like"/>
    <property type="match status" value="1"/>
</dbReference>